<reference evidence="1" key="1">
    <citation type="submission" date="2022-08" db="EMBL/GenBank/DDBJ databases">
        <title>Genome Sequence of Pycnoporus sanguineus.</title>
        <authorList>
            <person name="Buettner E."/>
        </authorList>
    </citation>
    <scope>NUCLEOTIDE SEQUENCE</scope>
    <source>
        <strain evidence="1">CG-C14</strain>
    </source>
</reference>
<evidence type="ECO:0000313" key="1">
    <source>
        <dbReference type="EMBL" id="KAJ2991030.1"/>
    </source>
</evidence>
<dbReference type="Proteomes" id="UP001144978">
    <property type="component" value="Unassembled WGS sequence"/>
</dbReference>
<sequence>MVSVLAANLVSTFIECTLYGIFLILAFTSIGLLSRRKKQALGLRCNTSRLRLWPHRLALVFALIKSPLIAANILMLLTNTVHWVIAMHRIFLAVINHETREQATAYVNNLSEGLEVGRTALLFVDMLVGDLIITYRTWLVWKRDYRVLIFPCITIAGLIASGVGFLHEFKALGPDGSVFVRALGEWILGYCVSTLATNMYSTGA</sequence>
<accession>A0ACC1PH48</accession>
<protein>
    <submittedName>
        <fullName evidence="1">Uncharacterized protein</fullName>
    </submittedName>
</protein>
<name>A0ACC1PH48_9APHY</name>
<proteinExistence type="predicted"/>
<dbReference type="EMBL" id="JANSHE010002549">
    <property type="protein sequence ID" value="KAJ2991030.1"/>
    <property type="molecule type" value="Genomic_DNA"/>
</dbReference>
<keyword evidence="2" id="KW-1185">Reference proteome</keyword>
<gene>
    <name evidence="1" type="ORF">NUW54_g8306</name>
</gene>
<evidence type="ECO:0000313" key="2">
    <source>
        <dbReference type="Proteomes" id="UP001144978"/>
    </source>
</evidence>
<organism evidence="1 2">
    <name type="scientific">Trametes sanguinea</name>
    <dbReference type="NCBI Taxonomy" id="158606"/>
    <lineage>
        <taxon>Eukaryota</taxon>
        <taxon>Fungi</taxon>
        <taxon>Dikarya</taxon>
        <taxon>Basidiomycota</taxon>
        <taxon>Agaricomycotina</taxon>
        <taxon>Agaricomycetes</taxon>
        <taxon>Polyporales</taxon>
        <taxon>Polyporaceae</taxon>
        <taxon>Trametes</taxon>
    </lineage>
</organism>
<comment type="caution">
    <text evidence="1">The sequence shown here is derived from an EMBL/GenBank/DDBJ whole genome shotgun (WGS) entry which is preliminary data.</text>
</comment>